<keyword evidence="6" id="KW-0511">Multifunctional enzyme</keyword>
<dbReference type="SMART" id="SM00829">
    <property type="entry name" value="PKS_ER"/>
    <property type="match status" value="1"/>
</dbReference>
<gene>
    <name evidence="13" type="ORF">B0T25DRAFT_496495</name>
</gene>
<dbReference type="InterPro" id="IPR018201">
    <property type="entry name" value="Ketoacyl_synth_AS"/>
</dbReference>
<dbReference type="SUPFAM" id="SSF52151">
    <property type="entry name" value="FabD/lysophospholipase-like"/>
    <property type="match status" value="1"/>
</dbReference>
<dbReference type="InterPro" id="IPR002364">
    <property type="entry name" value="Quin_OxRdtase/zeta-crystal_CS"/>
</dbReference>
<evidence type="ECO:0000256" key="2">
    <source>
        <dbReference type="ARBA" id="ARBA00022553"/>
    </source>
</evidence>
<dbReference type="GO" id="GO:0031177">
    <property type="term" value="F:phosphopantetheine binding"/>
    <property type="evidence" value="ECO:0007669"/>
    <property type="project" value="InterPro"/>
</dbReference>
<dbReference type="InterPro" id="IPR013217">
    <property type="entry name" value="Methyltransf_12"/>
</dbReference>
<evidence type="ECO:0000256" key="8">
    <source>
        <dbReference type="PROSITE-ProRule" id="PRU01363"/>
    </source>
</evidence>
<dbReference type="PROSITE" id="PS50075">
    <property type="entry name" value="CARRIER"/>
    <property type="match status" value="1"/>
</dbReference>
<dbReference type="InterPro" id="IPR009081">
    <property type="entry name" value="PP-bd_ACP"/>
</dbReference>
<dbReference type="SUPFAM" id="SSF53901">
    <property type="entry name" value="Thiolase-like"/>
    <property type="match status" value="1"/>
</dbReference>
<feature type="region of interest" description="Disordered" evidence="9">
    <location>
        <begin position="1"/>
        <end position="35"/>
    </location>
</feature>
<dbReference type="InterPro" id="IPR016039">
    <property type="entry name" value="Thiolase-like"/>
</dbReference>
<dbReference type="SMART" id="SM00823">
    <property type="entry name" value="PKS_PP"/>
    <property type="match status" value="1"/>
</dbReference>
<evidence type="ECO:0000256" key="6">
    <source>
        <dbReference type="ARBA" id="ARBA00023268"/>
    </source>
</evidence>
<dbReference type="Gene3D" id="3.30.70.3290">
    <property type="match status" value="1"/>
</dbReference>
<organism evidence="13 14">
    <name type="scientific">Lasiosphaeria hispida</name>
    <dbReference type="NCBI Taxonomy" id="260671"/>
    <lineage>
        <taxon>Eukaryota</taxon>
        <taxon>Fungi</taxon>
        <taxon>Dikarya</taxon>
        <taxon>Ascomycota</taxon>
        <taxon>Pezizomycotina</taxon>
        <taxon>Sordariomycetes</taxon>
        <taxon>Sordariomycetidae</taxon>
        <taxon>Sordariales</taxon>
        <taxon>Lasiosphaeriaceae</taxon>
        <taxon>Lasiosphaeria</taxon>
    </lineage>
</organism>
<dbReference type="PROSITE" id="PS52004">
    <property type="entry name" value="KS3_2"/>
    <property type="match status" value="1"/>
</dbReference>
<dbReference type="Pfam" id="PF00698">
    <property type="entry name" value="Acyl_transf_1"/>
    <property type="match status" value="1"/>
</dbReference>
<dbReference type="Gene3D" id="3.40.47.10">
    <property type="match status" value="1"/>
</dbReference>
<feature type="active site" description="Proton donor; for dehydratase activity" evidence="8">
    <location>
        <position position="1159"/>
    </location>
</feature>
<dbReference type="PROSITE" id="PS00606">
    <property type="entry name" value="KS3_1"/>
    <property type="match status" value="1"/>
</dbReference>
<evidence type="ECO:0000259" key="10">
    <source>
        <dbReference type="PROSITE" id="PS50075"/>
    </source>
</evidence>
<dbReference type="PANTHER" id="PTHR43775">
    <property type="entry name" value="FATTY ACID SYNTHASE"/>
    <property type="match status" value="1"/>
</dbReference>
<dbReference type="PROSITE" id="PS00012">
    <property type="entry name" value="PHOSPHOPANTETHEINE"/>
    <property type="match status" value="1"/>
</dbReference>
<dbReference type="SUPFAM" id="SSF51735">
    <property type="entry name" value="NAD(P)-binding Rossmann-fold domains"/>
    <property type="match status" value="2"/>
</dbReference>
<evidence type="ECO:0000256" key="7">
    <source>
        <dbReference type="ARBA" id="ARBA00023315"/>
    </source>
</evidence>
<reference evidence="13" key="1">
    <citation type="journal article" date="2023" name="Mol. Phylogenet. Evol.">
        <title>Genome-scale phylogeny and comparative genomics of the fungal order Sordariales.</title>
        <authorList>
            <person name="Hensen N."/>
            <person name="Bonometti L."/>
            <person name="Westerberg I."/>
            <person name="Brannstrom I.O."/>
            <person name="Guillou S."/>
            <person name="Cros-Aarteil S."/>
            <person name="Calhoun S."/>
            <person name="Haridas S."/>
            <person name="Kuo A."/>
            <person name="Mondo S."/>
            <person name="Pangilinan J."/>
            <person name="Riley R."/>
            <person name="LaButti K."/>
            <person name="Andreopoulos B."/>
            <person name="Lipzen A."/>
            <person name="Chen C."/>
            <person name="Yan M."/>
            <person name="Daum C."/>
            <person name="Ng V."/>
            <person name="Clum A."/>
            <person name="Steindorff A."/>
            <person name="Ohm R.A."/>
            <person name="Martin F."/>
            <person name="Silar P."/>
            <person name="Natvig D.O."/>
            <person name="Lalanne C."/>
            <person name="Gautier V."/>
            <person name="Ament-Velasquez S.L."/>
            <person name="Kruys A."/>
            <person name="Hutchinson M.I."/>
            <person name="Powell A.J."/>
            <person name="Barry K."/>
            <person name="Miller A.N."/>
            <person name="Grigoriev I.V."/>
            <person name="Debuchy R."/>
            <person name="Gladieux P."/>
            <person name="Hiltunen Thoren M."/>
            <person name="Johannesson H."/>
        </authorList>
    </citation>
    <scope>NUCLEOTIDE SEQUENCE</scope>
    <source>
        <strain evidence="13">CBS 955.72</strain>
    </source>
</reference>
<keyword evidence="4" id="KW-0521">NADP</keyword>
<dbReference type="PROSITE" id="PS01162">
    <property type="entry name" value="QOR_ZETA_CRYSTAL"/>
    <property type="match status" value="1"/>
</dbReference>
<dbReference type="InterPro" id="IPR036736">
    <property type="entry name" value="ACP-like_sf"/>
</dbReference>
<dbReference type="Gene3D" id="3.40.366.10">
    <property type="entry name" value="Malonyl-Coenzyme A Acyl Carrier Protein, domain 2"/>
    <property type="match status" value="1"/>
</dbReference>
<feature type="region of interest" description="Disordered" evidence="9">
    <location>
        <begin position="468"/>
        <end position="489"/>
    </location>
</feature>
<dbReference type="Pfam" id="PF00550">
    <property type="entry name" value="PP-binding"/>
    <property type="match status" value="1"/>
</dbReference>
<dbReference type="InterPro" id="IPR020806">
    <property type="entry name" value="PKS_PP-bd"/>
</dbReference>
<evidence type="ECO:0000313" key="14">
    <source>
        <dbReference type="Proteomes" id="UP001275084"/>
    </source>
</evidence>
<dbReference type="Pfam" id="PF21089">
    <property type="entry name" value="PKS_DH_N"/>
    <property type="match status" value="1"/>
</dbReference>
<keyword evidence="14" id="KW-1185">Reference proteome</keyword>
<dbReference type="SMART" id="SM00827">
    <property type="entry name" value="PKS_AT"/>
    <property type="match status" value="1"/>
</dbReference>
<feature type="region of interest" description="N-terminal hotdog fold" evidence="8">
    <location>
        <begin position="953"/>
        <end position="1086"/>
    </location>
</feature>
<feature type="compositionally biased region" description="Polar residues" evidence="9">
    <location>
        <begin position="17"/>
        <end position="27"/>
    </location>
</feature>
<dbReference type="InterPro" id="IPR049551">
    <property type="entry name" value="PKS_DH_C"/>
</dbReference>
<evidence type="ECO:0000256" key="3">
    <source>
        <dbReference type="ARBA" id="ARBA00022679"/>
    </source>
</evidence>
<dbReference type="Pfam" id="PF08659">
    <property type="entry name" value="KR"/>
    <property type="match status" value="1"/>
</dbReference>
<dbReference type="SMART" id="SM00822">
    <property type="entry name" value="PKS_KR"/>
    <property type="match status" value="1"/>
</dbReference>
<protein>
    <submittedName>
        <fullName evidence="13">Polyketide synthase</fullName>
    </submittedName>
</protein>
<dbReference type="InterPro" id="IPR014043">
    <property type="entry name" value="Acyl_transferase_dom"/>
</dbReference>
<sequence length="2550" mass="276389">MTLSSDTPVPNGIDGTNGHNSRDSSNLGAGPSSGAAPPDPIAICGIGLRLPGSIRNCHDFWDLLLSGRDARSEIPTSRFAIGGFDASLAGQGSIHTRHGYFLDEDLSCLDTSFFSMSRSELERCDPQQRQLLEVVRECLEDAGEVEYRGKPIGCYIGTFGQDWHEMSVKESQHAGSYTVTGYGDLILANRVSYEYDFRGPSLVIKTGCSASLVALHEACRALQSGDASAAVVGGTSLIMGPNTTALFFNEGILSLDASCKTFDASADGFARAEGITAIYIKRLEDALRDGNPVRAIIRATGSNSDGRSQGLMSPSAEAHEALMRSVYERAGIDPGDTAYVECHGTGTAAGDPIETRAVGNVFGKNGVYIGSVKPNVGHSEGCSGVTSLIKAVLALENRTIPPNIKFQNPNPKIPFAEKKLKVPIEPTPLPHDRAERISINSFGIGGSNAHVVVDSASQYLQRNVSAATNGYSQNGHSQNGHSQDGSESLPAPIIHLFSANTAASLKRQIEALGTYTNQQPEQAVEVGYTLALGREKLPHRAFAVIDQAGQVVEVSSPAKASASAPGITVVFSGQGAQWPTMGRGLVLTNTAFRRDMMRMDEVLQKLRKPPTWSLLDELLQPAESSQVHRAELAQPLSTALQIALVRQLRRLGVTPSSVVGHSSGEIAAAYAAGHISLEYAISAAYYRGYVTTHGKAAPKGGMMAAVGLGAADVAPFVEGEDGVCVACENSPMSSTISGNADAVRRVLAAIQRKHPETLARPLKVDMAYHSPHMAAVADEYLDLLQDEGNFGEESGEYEDTGPLFYSSVTCKPMADALNFGPQYWVANLVSPVRFGSAVLNLLAQSTGTGNVLLEIGPHSALAGPLRQIYAAVKQPCNYVSSQVRGTDSALSLLAALGRLYQESVSVAWRTLFPEGRRKTLPGLPPYPWDHSSGSLWYESRLSRDWRMREFPHHCLLGIRVVESPDTAPQWRNVLHLEHVAWIADHKVRQDIVFPFAGYVAMAGEAVRQTTGCLTGYHLRHVVARTALVLTEANRTNKGVEMVTTLRAHRLTDADDSIWWEFSIASYNGSTWVRHCEGQATALEQPSVPTLAIQGEKLPRRTIKGRFYEAMARIGIIYGPEFQPLADIASSATDRVAEAKLVPLSTQTAQPFPLHPAAIDGCIQLLLVANARGLCRNFRRLVVPTRIESIEVSHGAAEMHAKAACYGSGSSYESATVECVADGRVALRMSDLHVVPLEDNSSSSAMSDVHAAARLQWLPDFDFADVTKLFSPPVRDRAERRLQEALSLLCILETADKVAGLTPCQPHWAKYRDWLHLQISQAKAGEYTLVEDAAVHAALSAESRRKILQATFSQLLTFPGKHAVSIGIKRICDHAEAIFTGQRDTLDLLMQDDILTEIYNEDSFGYSDFVRLLSHTRPGLRILEVGAGTGGTTEATLRHLVDEGGFPVYSQYTFTDISAGFFPQARERFAYAHNMEFRVLDISRDALEQGFAPASYDLIFAPNVVHATPSLRETLGHLRVLLKPDGMLLLTELSTITRAPNYIFGNFSGWWLGEADDRLWEPYVLPERWDQDLKAVGYTGIEAVVPDDEMPYQLCVAILARPRPDNDNAEAARQREKTVTVLCQDPGRAPASELIATLKGGGWAVTPCQIGGGQLPPRGQDMIACVDLETRFFDPEDMTEAGLASFQALLRHLKDERVLWLMRPFQVQCLDPRAAQTLGVARAVRAELALPFFTLEMDYAREKDGARLVVQVFGKIRSVQDGNVLNSDKEFVANDGVVCVGRYHPFHLARETMTTTAGSTKSLYVRKTGALDSLEWRDEPEAVVIADDAVEVEIRAAGLNFRDVLLAMGVISPHPSEPRIPLGMEAAGVVRRVGSVSGGATLRPGDRVMLLAPTTTLSTRVVALAAEVVRIPDELPLEAAATVPLCFATVLHALLDVGRLRRGQTVLVHSAAGGVGLAALQVCRAVGAQVFATVGSDAKVEFLVRDFGISRERIFDSRDAASFVAGVERETGGRGVDLVLNSLAGELLHASWECVAAYGTMVELGKRDITGAGRLDMAPFLANRSYAAVDVHQFIRERPERMGEVLRQWLSMYKDGQLQPLEPVTLFGAEEVVHAFRHLQNAEHIGKVVVTLPSDASEIRSTASVRAPALDPDATYLIVGGSKGLGGSIATWMVEHGAKHLTFLSRSTGTHPESKTLFKELRAMGCEVSAVAGAVDDKEAARAAVAKSGKSVKGVFQLAMVLSDSALVDMSWSQWNAAMGPKVHGTWILHDTLMGQPLDFFWMASSLITVVDQPGQANYSAGCAFLEAFCQYRHALGLPATVLNICPVDGAGYVADNPFARRNMKAQGLYFLGEQEFLDFVHHHLLHPGGGDESGGTLTNRTPWQNHGQVLMGLRSELHLDDPNNRTNWRRDRRMGIYHNVSPGGDDDVAKARDRSETSALAVFLSRVLAPGQEDGEAAALLASPDNIEFLAREIGKKIFEFMLKPVEDANEIDTNLTLGQIGLDSLMAIELRRWFMRVFSMVVSVLEIMGSGSLIQLAGLVAAKLTEKVA</sequence>
<dbReference type="Pfam" id="PF13602">
    <property type="entry name" value="ADH_zinc_N_2"/>
    <property type="match status" value="1"/>
</dbReference>
<keyword evidence="5" id="KW-0560">Oxidoreductase</keyword>
<dbReference type="InterPro" id="IPR006162">
    <property type="entry name" value="Ppantetheine_attach_site"/>
</dbReference>
<dbReference type="InterPro" id="IPR013154">
    <property type="entry name" value="ADH-like_N"/>
</dbReference>
<dbReference type="EMBL" id="JAUIQD010000002">
    <property type="protein sequence ID" value="KAK3360559.1"/>
    <property type="molecule type" value="Genomic_DNA"/>
</dbReference>
<keyword evidence="3" id="KW-0808">Transferase</keyword>
<dbReference type="Gene3D" id="3.40.50.150">
    <property type="entry name" value="Vaccinia Virus protein VP39"/>
    <property type="match status" value="1"/>
</dbReference>
<dbReference type="InterPro" id="IPR020841">
    <property type="entry name" value="PKS_Beta-ketoAc_synthase_dom"/>
</dbReference>
<evidence type="ECO:0000256" key="9">
    <source>
        <dbReference type="SAM" id="MobiDB-lite"/>
    </source>
</evidence>
<dbReference type="PANTHER" id="PTHR43775:SF46">
    <property type="entry name" value="FUMIGERMIN SYNTHASE"/>
    <property type="match status" value="1"/>
</dbReference>
<dbReference type="GO" id="GO:0008270">
    <property type="term" value="F:zinc ion binding"/>
    <property type="evidence" value="ECO:0007669"/>
    <property type="project" value="InterPro"/>
</dbReference>
<dbReference type="Pfam" id="PF16197">
    <property type="entry name" value="KAsynt_C_assoc"/>
    <property type="match status" value="1"/>
</dbReference>
<dbReference type="InterPro" id="IPR016036">
    <property type="entry name" value="Malonyl_transacylase_ACP-bd"/>
</dbReference>
<dbReference type="SMART" id="SM00826">
    <property type="entry name" value="PKS_DH"/>
    <property type="match status" value="1"/>
</dbReference>
<dbReference type="GO" id="GO:0044550">
    <property type="term" value="P:secondary metabolite biosynthetic process"/>
    <property type="evidence" value="ECO:0007669"/>
    <property type="project" value="TreeGrafter"/>
</dbReference>
<evidence type="ECO:0000256" key="5">
    <source>
        <dbReference type="ARBA" id="ARBA00023002"/>
    </source>
</evidence>
<dbReference type="InterPro" id="IPR014030">
    <property type="entry name" value="Ketoacyl_synth_N"/>
</dbReference>
<dbReference type="CDD" id="cd05195">
    <property type="entry name" value="enoyl_red"/>
    <property type="match status" value="1"/>
</dbReference>
<dbReference type="Pfam" id="PF08240">
    <property type="entry name" value="ADH_N"/>
    <property type="match status" value="1"/>
</dbReference>
<dbReference type="GO" id="GO:1901336">
    <property type="term" value="P:lactone biosynthetic process"/>
    <property type="evidence" value="ECO:0007669"/>
    <property type="project" value="UniProtKB-ARBA"/>
</dbReference>
<dbReference type="InterPro" id="IPR057326">
    <property type="entry name" value="KR_dom"/>
</dbReference>
<dbReference type="InterPro" id="IPR049900">
    <property type="entry name" value="PKS_mFAS_DH"/>
</dbReference>
<dbReference type="Pfam" id="PF14765">
    <property type="entry name" value="PS-DH"/>
    <property type="match status" value="1"/>
</dbReference>
<evidence type="ECO:0000313" key="13">
    <source>
        <dbReference type="EMBL" id="KAK3360559.1"/>
    </source>
</evidence>
<dbReference type="SUPFAM" id="SSF50129">
    <property type="entry name" value="GroES-like"/>
    <property type="match status" value="1"/>
</dbReference>
<evidence type="ECO:0000256" key="1">
    <source>
        <dbReference type="ARBA" id="ARBA00022450"/>
    </source>
</evidence>
<dbReference type="GO" id="GO:0016491">
    <property type="term" value="F:oxidoreductase activity"/>
    <property type="evidence" value="ECO:0007669"/>
    <property type="project" value="UniProtKB-KW"/>
</dbReference>
<dbReference type="InterPro" id="IPR020807">
    <property type="entry name" value="PKS_DH"/>
</dbReference>
<dbReference type="FunFam" id="3.40.50.720:FF:000209">
    <property type="entry name" value="Polyketide synthase Pks12"/>
    <property type="match status" value="1"/>
</dbReference>
<dbReference type="InterPro" id="IPR011032">
    <property type="entry name" value="GroES-like_sf"/>
</dbReference>
<dbReference type="InterPro" id="IPR001227">
    <property type="entry name" value="Ac_transferase_dom_sf"/>
</dbReference>
<dbReference type="SMART" id="SM00825">
    <property type="entry name" value="PKS_KS"/>
    <property type="match status" value="1"/>
</dbReference>
<dbReference type="SUPFAM" id="SSF55048">
    <property type="entry name" value="Probable ACP-binding domain of malonyl-CoA ACP transacylase"/>
    <property type="match status" value="1"/>
</dbReference>
<dbReference type="Gene3D" id="1.10.1200.10">
    <property type="entry name" value="ACP-like"/>
    <property type="match status" value="1"/>
</dbReference>
<accession>A0AAJ0MIP9</accession>
<proteinExistence type="predicted"/>
<feature type="region of interest" description="C-terminal hotdog fold" evidence="8">
    <location>
        <begin position="1098"/>
        <end position="1242"/>
    </location>
</feature>
<dbReference type="InterPro" id="IPR016035">
    <property type="entry name" value="Acyl_Trfase/lysoPLipase"/>
</dbReference>
<dbReference type="GO" id="GO:0006633">
    <property type="term" value="P:fatty acid biosynthetic process"/>
    <property type="evidence" value="ECO:0007669"/>
    <property type="project" value="InterPro"/>
</dbReference>
<dbReference type="GO" id="GO:0004312">
    <property type="term" value="F:fatty acid synthase activity"/>
    <property type="evidence" value="ECO:0007669"/>
    <property type="project" value="TreeGrafter"/>
</dbReference>
<evidence type="ECO:0000256" key="4">
    <source>
        <dbReference type="ARBA" id="ARBA00022857"/>
    </source>
</evidence>
<dbReference type="InterPro" id="IPR036291">
    <property type="entry name" value="NAD(P)-bd_dom_sf"/>
</dbReference>
<feature type="domain" description="PKS/mFAS DH" evidence="12">
    <location>
        <begin position="953"/>
        <end position="1242"/>
    </location>
</feature>
<dbReference type="InterPro" id="IPR014031">
    <property type="entry name" value="Ketoacyl_synth_C"/>
</dbReference>
<dbReference type="InterPro" id="IPR049552">
    <property type="entry name" value="PKS_DH_N"/>
</dbReference>
<evidence type="ECO:0000259" key="12">
    <source>
        <dbReference type="PROSITE" id="PS52019"/>
    </source>
</evidence>
<dbReference type="Gene3D" id="3.40.50.720">
    <property type="entry name" value="NAD(P)-binding Rossmann-like Domain"/>
    <property type="match status" value="1"/>
</dbReference>
<keyword evidence="2" id="KW-0597">Phosphoprotein</keyword>
<dbReference type="Gene3D" id="3.10.129.110">
    <property type="entry name" value="Polyketide synthase dehydratase"/>
    <property type="match status" value="1"/>
</dbReference>
<feature type="domain" description="Carrier" evidence="10">
    <location>
        <begin position="2468"/>
        <end position="2545"/>
    </location>
</feature>
<dbReference type="InterPro" id="IPR020843">
    <property type="entry name" value="ER"/>
</dbReference>
<feature type="active site" description="Proton acceptor; for dehydratase activity" evidence="8">
    <location>
        <position position="985"/>
    </location>
</feature>
<dbReference type="Pfam" id="PF00109">
    <property type="entry name" value="ketoacyl-synt"/>
    <property type="match status" value="1"/>
</dbReference>
<dbReference type="SUPFAM" id="SSF53335">
    <property type="entry name" value="S-adenosyl-L-methionine-dependent methyltransferases"/>
    <property type="match status" value="1"/>
</dbReference>
<comment type="caution">
    <text evidence="13">The sequence shown here is derived from an EMBL/GenBank/DDBJ whole genome shotgun (WGS) entry which is preliminary data.</text>
</comment>
<reference evidence="13" key="2">
    <citation type="submission" date="2023-06" db="EMBL/GenBank/DDBJ databases">
        <authorList>
            <consortium name="Lawrence Berkeley National Laboratory"/>
            <person name="Haridas S."/>
            <person name="Hensen N."/>
            <person name="Bonometti L."/>
            <person name="Westerberg I."/>
            <person name="Brannstrom I.O."/>
            <person name="Guillou S."/>
            <person name="Cros-Aarteil S."/>
            <person name="Calhoun S."/>
            <person name="Kuo A."/>
            <person name="Mondo S."/>
            <person name="Pangilinan J."/>
            <person name="Riley R."/>
            <person name="Labutti K."/>
            <person name="Andreopoulos B."/>
            <person name="Lipzen A."/>
            <person name="Chen C."/>
            <person name="Yanf M."/>
            <person name="Daum C."/>
            <person name="Ng V."/>
            <person name="Clum A."/>
            <person name="Steindorff A."/>
            <person name="Ohm R."/>
            <person name="Martin F."/>
            <person name="Silar P."/>
            <person name="Natvig D."/>
            <person name="Lalanne C."/>
            <person name="Gautier V."/>
            <person name="Ament-Velasquez S.L."/>
            <person name="Kruys A."/>
            <person name="Hutchinson M.I."/>
            <person name="Powell A.J."/>
            <person name="Barry K."/>
            <person name="Miller A.N."/>
            <person name="Grigoriev I.V."/>
            <person name="Debuchy R."/>
            <person name="Gladieux P."/>
            <person name="Thoren M.H."/>
            <person name="Johannesson H."/>
        </authorList>
    </citation>
    <scope>NUCLEOTIDE SEQUENCE</scope>
    <source>
        <strain evidence="13">CBS 955.72</strain>
    </source>
</reference>
<dbReference type="InterPro" id="IPR032821">
    <property type="entry name" value="PKS_assoc"/>
</dbReference>
<dbReference type="SUPFAM" id="SSF47336">
    <property type="entry name" value="ACP-like"/>
    <property type="match status" value="1"/>
</dbReference>
<dbReference type="InterPro" id="IPR050091">
    <property type="entry name" value="PKS_NRPS_Biosynth_Enz"/>
</dbReference>
<dbReference type="GO" id="GO:0004315">
    <property type="term" value="F:3-oxoacyl-[acyl-carrier-protein] synthase activity"/>
    <property type="evidence" value="ECO:0007669"/>
    <property type="project" value="InterPro"/>
</dbReference>
<dbReference type="Pfam" id="PF02801">
    <property type="entry name" value="Ketoacyl-synt_C"/>
    <property type="match status" value="1"/>
</dbReference>
<name>A0AAJ0MIP9_9PEZI</name>
<dbReference type="CDD" id="cd02440">
    <property type="entry name" value="AdoMet_MTases"/>
    <property type="match status" value="1"/>
</dbReference>
<dbReference type="Proteomes" id="UP001275084">
    <property type="component" value="Unassembled WGS sequence"/>
</dbReference>
<feature type="compositionally biased region" description="Polar residues" evidence="9">
    <location>
        <begin position="468"/>
        <end position="486"/>
    </location>
</feature>
<feature type="domain" description="Ketosynthase family 3 (KS3)" evidence="11">
    <location>
        <begin position="38"/>
        <end position="455"/>
    </location>
</feature>
<dbReference type="InterPro" id="IPR042104">
    <property type="entry name" value="PKS_dehydratase_sf"/>
</dbReference>
<dbReference type="InterPro" id="IPR029063">
    <property type="entry name" value="SAM-dependent_MTases_sf"/>
</dbReference>
<keyword evidence="7" id="KW-0012">Acyltransferase</keyword>
<dbReference type="Pfam" id="PF08242">
    <property type="entry name" value="Methyltransf_12"/>
    <property type="match status" value="1"/>
</dbReference>
<dbReference type="PROSITE" id="PS52019">
    <property type="entry name" value="PKS_MFAS_DH"/>
    <property type="match status" value="1"/>
</dbReference>
<dbReference type="Gene3D" id="3.90.180.10">
    <property type="entry name" value="Medium-chain alcohol dehydrogenases, catalytic domain"/>
    <property type="match status" value="1"/>
</dbReference>
<dbReference type="InterPro" id="IPR013968">
    <property type="entry name" value="PKS_KR"/>
</dbReference>
<keyword evidence="1" id="KW-0596">Phosphopantetheine</keyword>
<evidence type="ECO:0000259" key="11">
    <source>
        <dbReference type="PROSITE" id="PS52004"/>
    </source>
</evidence>
<dbReference type="CDD" id="cd00833">
    <property type="entry name" value="PKS"/>
    <property type="match status" value="1"/>
</dbReference>